<dbReference type="SUPFAM" id="SSF74650">
    <property type="entry name" value="Galactose mutarotase-like"/>
    <property type="match status" value="2"/>
</dbReference>
<dbReference type="SMART" id="SM01068">
    <property type="entry name" value="CBM_X"/>
    <property type="match status" value="2"/>
</dbReference>
<dbReference type="Gene3D" id="1.50.10.140">
    <property type="match status" value="1"/>
</dbReference>
<dbReference type="Pfam" id="PF06165">
    <property type="entry name" value="GH94_b-supersand"/>
    <property type="match status" value="2"/>
</dbReference>
<evidence type="ECO:0000256" key="2">
    <source>
        <dbReference type="ARBA" id="ARBA00022679"/>
    </source>
</evidence>
<dbReference type="Gene3D" id="1.50.10.10">
    <property type="match status" value="1"/>
</dbReference>
<feature type="transmembrane region" description="Helical" evidence="3">
    <location>
        <begin position="933"/>
        <end position="954"/>
    </location>
</feature>
<dbReference type="InterPro" id="IPR011013">
    <property type="entry name" value="Gal_mutarotase_sf_dom"/>
</dbReference>
<evidence type="ECO:0000259" key="4">
    <source>
        <dbReference type="Pfam" id="PF06165"/>
    </source>
</evidence>
<dbReference type="PANTHER" id="PTHR37469">
    <property type="entry name" value="CELLOBIONIC ACID PHOSPHORYLASE-RELATED"/>
    <property type="match status" value="1"/>
</dbReference>
<reference evidence="7 8" key="1">
    <citation type="submission" date="2016-10" db="EMBL/GenBank/DDBJ databases">
        <authorList>
            <person name="de Groot N.N."/>
        </authorList>
    </citation>
    <scope>NUCLEOTIDE SEQUENCE [LARGE SCALE GENOMIC DNA]</scope>
    <source>
        <strain evidence="7 8">CGMCC 1.9157</strain>
    </source>
</reference>
<dbReference type="Proteomes" id="UP000199236">
    <property type="component" value="Unassembled WGS sequence"/>
</dbReference>
<dbReference type="PANTHER" id="PTHR37469:SF2">
    <property type="entry name" value="CELLOBIONIC ACID PHOSPHORYLASE"/>
    <property type="match status" value="1"/>
</dbReference>
<dbReference type="InterPro" id="IPR010383">
    <property type="entry name" value="Glyco_hydrolase_94_b-supersand"/>
</dbReference>
<dbReference type="Gene3D" id="2.70.98.40">
    <property type="entry name" value="Glycoside hydrolase, family 65, N-terminal domain"/>
    <property type="match status" value="2"/>
</dbReference>
<keyword evidence="3" id="KW-0472">Membrane</keyword>
<sequence>MIPLSFLANLNGRAFRLWRDTSPIREELFSAERLELHAKTLAVAQVVSPNPPRVPTLQKRLKENANAIHAAYLSNAEELENHQNLVPAAEWLLDNYYLVDEQIRAIKSSLPPSYYQQLPKLIDGPLAGYPRVFGIAWAFVAHTDSHFDPEIFLRFIRAYQTIHPLTMGELWALPITLRIVLIENLRRLADQIVAGRNSRIAADTLVDQVLMKKIASDVALAEISSAPLPERFAAQLAKRLREHDTDDIPILAWLEERLSSEGCSIDEVVLRSQQNLGASNLTVRNIITSMRLISGIEWSEAFESVNLVDAELRKSKTFALMDFATRDMYRDAIEVLARRSPISEIEVTRQVMALVSSAGGADSQDSRLSDPGYYLLSNGRPLLETKIDFKPPMRLSILRFSQRLGVGGYVGLISCLALMMLWACIWALNISSIPVGILLCLAGFIPATEVSTAFVNRFVTWSFGAVILPSMEFDHGVSIDSRTMVVVPTMLSNSEELLRQIEHLEIHYLSGPEDDLTFALLLDRMDADQKFLAEEDAMIADGETAIEQLNKRYGAGVAGKRFLLLVRDRQFNASEGKWMGWERKRGKLQELNQLLRGAKDTTFNALDGTIPWVPDQVRYVITMDADTRLPRDAARKLIGKMAHPLNRPIFDKKTQRIIHGYGILQPRVTPTLTAKGKNTLFHRVFSAPGGIDPYSSAISDVYQDLFGEGSYTGKGIYDVDAFEAALANRIPENTVLSHDLLEGIFVRSGLVSDIEVIDDFPSRYDVACKRQDRWARGDWQLLPWILAWHSHIKSVDLIGFAKILDNLRRSLVAPTLLACLGLVWMLPFTSALLGTCFVLCAVAIPEFVSCFFAVIPKNMGIRISSHFQMLGAEFNAAAIKTLLSLVFLPHQAAIMGRAIIKSVTRLYVTHSNMLQWVTAAQAELACELKLSGFYRLMIGGTVLGLVMIAGVALLSLQSLPITGLFACLWLISPLVAFQISRTSDKAKSTELTPSEKERLRAIARRTWRYFERFVTPSDNMLPPDNFQEDPKPVIAHRTSPTNIGLYLLSAGAAYDFGWAGKSETVERLESCFETLRRMEQFRGHFFNWYDTTNLKVLEPAYVSTVDSGNLAGHLIALSKACTEWKADLPIVAVRMGMNDTLMLALEAFEAVMVKSASTQRLGLLYEELKSGLNGDQDLEVIAPRLGRIARKSVVLANELSVIPEKDRMPDLVYWTTALANRIREFERDHSASPEVRDHLSLRLDALADEARAMALAMDFTFLFVQKRKLLSIGYAPAENKLDENCYDLLASEANLASFVAIAKGDIPTRHWFRLGRQLTPVKNGSALVSWSGSMFEYLMPSLVMQAPADSLLNDTNRRIVALQQGYGRKLNLPWGISESAFNARDIEFTYQYSNFGVPGLGLKRGLSENRVIAPYATGLAAMFDARNASINYDRIADMGGCGPYGFYEALDFTQSRLPDGQKVAIVRNVMAHHQGMTIVAIANVMHDGLMRSRFHSDPLIMASELLLQERRPRYVSLVHPGAEEVKASTEEAIFNEPTIRRFKSPLIGAPITHLLSNGSYSVMLTARGAGYSRWGEIAITRWGEDSTHENFGSFIFLKDVDSGSVWSPAGHLAKRDLKQQQAVFAEDYGEYSCRNGLLSCRMDVLVSGEDDGEVRRITLSNAGLRARHIEVTSYSELVLASPVSDAAHPVFSKMFVETEYLPEFGGLLANRRRRSPDEPEIWVCHFAIVEGEIAQEPQYETDRLKFLGRNRSLANAKALNDKASLSNTTGTVLDPIFSLRHRVSIAPGETLYITFWTLVAASRSELMNLLDKHHDHNSYDRAKTLSWTQAQVQLRHLNVSSSEAADFQSLASALLYSDSRFRASASVVASGAGRQSALWPLSISGDLPIVLLRISDLDGMPLVRQLLRAYAYWRMKGLHIDLIILNDLSTSYIQDLQSAIQTAMRSSQIRNENEQGSVLLLRSDQISLEAKSLLISVARASLVANHGSLSEQLGRIFQSDQSSSTTNFDNASLTPVTISEQDLLPQPTDLEFFNGIGGFDKDGTEYVITLKDGDKTPAPWINVIANPHFGFQVSETGSGYCWAENSRENQLTPWSNDPVADPAGEAVYIRDEENGAVWCPTAQPIRDKGTYITRHGFGYSRFEHAAGGIHSNLVQFVPLSDPIRISKLTLTNRSNRRRHLSVTLYNDWVLGSSRAKSEPFILNERDEETGALFATKPWNTAFPDRVAFADFNGLQQEWTADRTGFIGRNSSLAHPEAMRRKNALSGAMGACLDPCAAQRISVVLKPGESHDFVSLFGQSRTRENAREIITRYRASDIDACLNEVQRYWKDSLGAVQVKTPDRAMDIMLNGWLLYQTQVCRIWARSGFYQASGAYGFRDQMQDHIALTFSQPEETRKHLLLAAGRQFVEGDVQHWWLPHSGQGVRTHISDDRVWLAFATATYIVQTGDEAILDEEVPFLDGPLLAAGTHDAFFVPEISDETGSLFEHCARALDLCLALTGENGLPLIGTGDWNDGMNRVGEAGKGTSVWLSWLLLRSIYLFVPIAQQRDPERAKLWTSHATSLLTALENIAWDGEWYRRATFDSGVWLGSAASEECKIDSIAQSWAVLSGAADGDRARVAMHSLEQHLVLRDEGLALLFTPPFDQSASDPGYIKGYPPGLRENGGQYTHAAMWAILAFAQLDEGEKSHSLLALVNPINHALTPEATERYKVEPYVIAADVYSVAPHVGRGGWTWYTGSAGWMYQAGISGILGLRREGKTLTIAPCIPRNWRGFELRVRVDETDYDIAVSQTYVEREGRSTATLDGKPYPAFHNSVSLRLDGENHRLQFDLQRQKGG</sequence>
<dbReference type="Pfam" id="PF17167">
    <property type="entry name" value="Glyco_hydro_94"/>
    <property type="match status" value="1"/>
</dbReference>
<feature type="domain" description="Glycoamylase-like" evidence="5">
    <location>
        <begin position="1288"/>
        <end position="1496"/>
    </location>
</feature>
<evidence type="ECO:0000313" key="7">
    <source>
        <dbReference type="EMBL" id="SFP10323.1"/>
    </source>
</evidence>
<organism evidence="7 8">
    <name type="scientific">Cohaesibacter marisflavi</name>
    <dbReference type="NCBI Taxonomy" id="655353"/>
    <lineage>
        <taxon>Bacteria</taxon>
        <taxon>Pseudomonadati</taxon>
        <taxon>Pseudomonadota</taxon>
        <taxon>Alphaproteobacteria</taxon>
        <taxon>Hyphomicrobiales</taxon>
        <taxon>Cohaesibacteraceae</taxon>
    </lineage>
</organism>
<feature type="domain" description="Glycosyl hydrolase 94 supersandwich" evidence="4">
    <location>
        <begin position="1536"/>
        <end position="1815"/>
    </location>
</feature>
<feature type="domain" description="Glycosyl hydrolase 94 catalytic" evidence="6">
    <location>
        <begin position="2327"/>
        <end position="2751"/>
    </location>
</feature>
<evidence type="ECO:0000313" key="8">
    <source>
        <dbReference type="Proteomes" id="UP000199236"/>
    </source>
</evidence>
<protein>
    <submittedName>
        <fullName evidence="7">Cyclic beta-1,2-glucan synthetase</fullName>
    </submittedName>
</protein>
<feature type="domain" description="Glycosyl hydrolase 94 supersandwich" evidence="4">
    <location>
        <begin position="2045"/>
        <end position="2314"/>
    </location>
</feature>
<dbReference type="InterPro" id="IPR012341">
    <property type="entry name" value="6hp_glycosidase-like_sf"/>
</dbReference>
<dbReference type="Gene3D" id="2.60.420.10">
    <property type="entry name" value="Maltose phosphorylase, domain 3"/>
    <property type="match status" value="1"/>
</dbReference>
<dbReference type="EMBL" id="FOVR01000022">
    <property type="protein sequence ID" value="SFP10323.1"/>
    <property type="molecule type" value="Genomic_DNA"/>
</dbReference>
<dbReference type="InterPro" id="IPR037824">
    <property type="entry name" value="GH94N_2_NdvB"/>
</dbReference>
<proteinExistence type="predicted"/>
<dbReference type="SUPFAM" id="SSF48208">
    <property type="entry name" value="Six-hairpin glycosidases"/>
    <property type="match status" value="1"/>
</dbReference>
<gene>
    <name evidence="7" type="ORF">SAMN04488056_12215</name>
</gene>
<keyword evidence="3" id="KW-0812">Transmembrane</keyword>
<evidence type="ECO:0000259" key="5">
    <source>
        <dbReference type="Pfam" id="PF10091"/>
    </source>
</evidence>
<dbReference type="Pfam" id="PF10091">
    <property type="entry name" value="Glycoamylase"/>
    <property type="match status" value="1"/>
</dbReference>
<accession>A0A1I5MLC4</accession>
<dbReference type="CDD" id="cd11756">
    <property type="entry name" value="GH94N_ChvB_NdvB_1_like"/>
    <property type="match status" value="1"/>
</dbReference>
<keyword evidence="2" id="KW-0808">Transferase</keyword>
<dbReference type="STRING" id="655353.SAMN04488056_12215"/>
<evidence type="ECO:0000256" key="3">
    <source>
        <dbReference type="SAM" id="Phobius"/>
    </source>
</evidence>
<dbReference type="InterPro" id="IPR019282">
    <property type="entry name" value="Glycoamylase-like_cons_dom"/>
</dbReference>
<dbReference type="InterPro" id="IPR052047">
    <property type="entry name" value="GH94_Enzymes"/>
</dbReference>
<dbReference type="CDD" id="cd11753">
    <property type="entry name" value="GH94N_ChvB_NdvB_2_like"/>
    <property type="match status" value="1"/>
</dbReference>
<dbReference type="OrthoDB" id="9769991at2"/>
<keyword evidence="3" id="KW-1133">Transmembrane helix</keyword>
<keyword evidence="1" id="KW-0328">Glycosyltransferase</keyword>
<dbReference type="GO" id="GO:0005975">
    <property type="term" value="P:carbohydrate metabolic process"/>
    <property type="evidence" value="ECO:0007669"/>
    <property type="project" value="InterPro"/>
</dbReference>
<evidence type="ECO:0000259" key="6">
    <source>
        <dbReference type="Pfam" id="PF17167"/>
    </source>
</evidence>
<dbReference type="InterPro" id="IPR037820">
    <property type="entry name" value="GH94N_NdvB"/>
</dbReference>
<dbReference type="InterPro" id="IPR008928">
    <property type="entry name" value="6-hairpin_glycosidase_sf"/>
</dbReference>
<feature type="transmembrane region" description="Helical" evidence="3">
    <location>
        <begin position="832"/>
        <end position="855"/>
    </location>
</feature>
<keyword evidence="8" id="KW-1185">Reference proteome</keyword>
<dbReference type="GO" id="GO:0030246">
    <property type="term" value="F:carbohydrate binding"/>
    <property type="evidence" value="ECO:0007669"/>
    <property type="project" value="InterPro"/>
</dbReference>
<dbReference type="GO" id="GO:0016757">
    <property type="term" value="F:glycosyltransferase activity"/>
    <property type="evidence" value="ECO:0007669"/>
    <property type="project" value="UniProtKB-KW"/>
</dbReference>
<feature type="transmembrane region" description="Helical" evidence="3">
    <location>
        <begin position="404"/>
        <end position="428"/>
    </location>
</feature>
<dbReference type="InterPro" id="IPR037018">
    <property type="entry name" value="GH65_N"/>
</dbReference>
<name>A0A1I5MLC4_9HYPH</name>
<dbReference type="InterPro" id="IPR033432">
    <property type="entry name" value="GH94_catalytic"/>
</dbReference>
<feature type="transmembrane region" description="Helical" evidence="3">
    <location>
        <begin position="434"/>
        <end position="455"/>
    </location>
</feature>
<evidence type="ECO:0000256" key="1">
    <source>
        <dbReference type="ARBA" id="ARBA00022676"/>
    </source>
</evidence>